<evidence type="ECO:0000313" key="4">
    <source>
        <dbReference type="Proteomes" id="UP000502504"/>
    </source>
</evidence>
<dbReference type="EMBL" id="CP050692">
    <property type="protein sequence ID" value="QIT42124.1"/>
    <property type="molecule type" value="Genomic_DNA"/>
</dbReference>
<dbReference type="AlphaFoldDB" id="A0AAE7CIF6"/>
<protein>
    <submittedName>
        <fullName evidence="2">Uncharacterized protein</fullName>
    </submittedName>
</protein>
<gene>
    <name evidence="1" type="ORF">AFM16_31895</name>
    <name evidence="2" type="ORF">HCX60_32450</name>
</gene>
<accession>A0AAE7CIF6</accession>
<sequence length="67" mass="7170">MASFDFPDALLALEARAWAEIQAGQLTVATAQAVQQAVTAFAAEGGHDRYEVEMGLKRVVRHPETAG</sequence>
<evidence type="ECO:0000313" key="3">
    <source>
        <dbReference type="Proteomes" id="UP000190306"/>
    </source>
</evidence>
<proteinExistence type="predicted"/>
<dbReference type="Proteomes" id="UP000502504">
    <property type="component" value="Chromosome"/>
</dbReference>
<keyword evidence="3" id="KW-1185">Reference proteome</keyword>
<reference evidence="1 3" key="1">
    <citation type="submission" date="2015-07" db="EMBL/GenBank/DDBJ databases">
        <title>Draft Genome Sequence of Streptomyces antibioticus, IMRU 3720 reveals insights in the evolution of actinomycin biosynthetic gene clusters in Streptomyces.</title>
        <authorList>
            <person name="Crnovcic I."/>
            <person name="Ruckert C."/>
            <person name="Kalinowksi J."/>
            <person name="Keller U."/>
        </authorList>
    </citation>
    <scope>NUCLEOTIDE SEQUENCE [LARGE SCALE GENOMIC DNA]</scope>
    <source>
        <strain evidence="1 3">DSM 41481</strain>
    </source>
</reference>
<organism evidence="2 4">
    <name type="scientific">Streptomyces antibioticus</name>
    <dbReference type="NCBI Taxonomy" id="1890"/>
    <lineage>
        <taxon>Bacteria</taxon>
        <taxon>Bacillati</taxon>
        <taxon>Actinomycetota</taxon>
        <taxon>Actinomycetes</taxon>
        <taxon>Kitasatosporales</taxon>
        <taxon>Streptomycetaceae</taxon>
        <taxon>Streptomyces</taxon>
    </lineage>
</organism>
<dbReference type="Proteomes" id="UP000190306">
    <property type="component" value="Chromosome"/>
</dbReference>
<evidence type="ECO:0000313" key="1">
    <source>
        <dbReference type="EMBL" id="OOQ47344.1"/>
    </source>
</evidence>
<reference evidence="2 4" key="2">
    <citation type="submission" date="2020-03" db="EMBL/GenBank/DDBJ databases">
        <title>Is there a link between lipid content and antibiotic production in Streptomyces?</title>
        <authorList>
            <person name="David M."/>
            <person name="Lejeune C."/>
            <person name="Abreu S."/>
            <person name="Thibessard A."/>
            <person name="Leblond P."/>
            <person name="Chaminade P."/>
            <person name="Virolle M.-J."/>
        </authorList>
    </citation>
    <scope>NUCLEOTIDE SEQUENCE [LARGE SCALE GENOMIC DNA]</scope>
    <source>
        <strain evidence="2 4">DSM 41481</strain>
    </source>
</reference>
<evidence type="ECO:0000313" key="2">
    <source>
        <dbReference type="EMBL" id="QIT42124.1"/>
    </source>
</evidence>
<dbReference type="EMBL" id="LHQL01000014">
    <property type="protein sequence ID" value="OOQ47344.1"/>
    <property type="molecule type" value="Genomic_DNA"/>
</dbReference>
<name>A0AAE7CIF6_STRAT</name>
<dbReference type="RefSeq" id="WP_078636021.1">
    <property type="nucleotide sequence ID" value="NZ_CM007717.1"/>
</dbReference>